<evidence type="ECO:0000256" key="8">
    <source>
        <dbReference type="ARBA" id="ARBA00040394"/>
    </source>
</evidence>
<dbReference type="Gene3D" id="2.40.110.10">
    <property type="entry name" value="Butyryl-CoA Dehydrogenase, subunit A, domain 2"/>
    <property type="match status" value="1"/>
</dbReference>
<dbReference type="PROSITE" id="PS00073">
    <property type="entry name" value="ACYL_COA_DH_2"/>
    <property type="match status" value="1"/>
</dbReference>
<dbReference type="EMBL" id="SPDV01000052">
    <property type="protein sequence ID" value="TFI56803.1"/>
    <property type="molecule type" value="Genomic_DNA"/>
</dbReference>
<dbReference type="InterPro" id="IPR013786">
    <property type="entry name" value="AcylCoA_DH/ox_N"/>
</dbReference>
<evidence type="ECO:0000259" key="13">
    <source>
        <dbReference type="Pfam" id="PF02771"/>
    </source>
</evidence>
<comment type="cofactor">
    <cofactor evidence="1 10">
        <name>FAD</name>
        <dbReference type="ChEBI" id="CHEBI:57692"/>
    </cofactor>
</comment>
<organism evidence="14 15">
    <name type="scientific">Sphingomonas parva</name>
    <dbReference type="NCBI Taxonomy" id="2555898"/>
    <lineage>
        <taxon>Bacteria</taxon>
        <taxon>Pseudomonadati</taxon>
        <taxon>Pseudomonadota</taxon>
        <taxon>Alphaproteobacteria</taxon>
        <taxon>Sphingomonadales</taxon>
        <taxon>Sphingomonadaceae</taxon>
        <taxon>Sphingomonas</taxon>
    </lineage>
</organism>
<dbReference type="FunFam" id="2.40.110.10:FF:000002">
    <property type="entry name" value="Acyl-CoA dehydrogenase fadE12"/>
    <property type="match status" value="1"/>
</dbReference>
<evidence type="ECO:0000313" key="14">
    <source>
        <dbReference type="EMBL" id="TFI56803.1"/>
    </source>
</evidence>
<comment type="pathway">
    <text evidence="2">Siderophore biosynthesis; mycobactin biosynthesis.</text>
</comment>
<dbReference type="Gene3D" id="1.20.140.10">
    <property type="entry name" value="Butyryl-CoA Dehydrogenase, subunit A, domain 3"/>
    <property type="match status" value="1"/>
</dbReference>
<sequence>MLDTSRRFAFTPEHDLFREQVRRFLERELLPHLDRWEADGVFDREFWTKAGEAGLLCPTVPEQYGGPGLDFAFNAVIDEELAYAGSTAGITLHSDIVADYLVAYGSDEQKRRWLPRMVSGETVTAIAMTEPGAGSDLQGIRTSARRDGDEYVLNGSKTYITNGQLADLVIVAAKTDPALGARGVSLILVEAERAGFARGRNLDKIGFHSQDTSELFFHDLRVPVSNRLGAEGSGFAYLMNQLPQERLSIACAAQASAQRAFDEAVKFTRERKAFGQAVFEFQNTRFTLADLAARLQVGWAHLDWAIRRHVEGALTAAEASAAKLWHTELQWEACDASLQLHGGAGYMEEYPIARLWRDARVTRIFGGTNEIMKEVVARAI</sequence>
<dbReference type="SUPFAM" id="SSF47203">
    <property type="entry name" value="Acyl-CoA dehydrogenase C-terminal domain-like"/>
    <property type="match status" value="1"/>
</dbReference>
<dbReference type="OrthoDB" id="9780544at2"/>
<dbReference type="InterPro" id="IPR036250">
    <property type="entry name" value="AcylCo_DH-like_C"/>
</dbReference>
<dbReference type="GO" id="GO:0005737">
    <property type="term" value="C:cytoplasm"/>
    <property type="evidence" value="ECO:0007669"/>
    <property type="project" value="TreeGrafter"/>
</dbReference>
<evidence type="ECO:0000259" key="11">
    <source>
        <dbReference type="Pfam" id="PF00441"/>
    </source>
</evidence>
<dbReference type="Pfam" id="PF02770">
    <property type="entry name" value="Acyl-CoA_dh_M"/>
    <property type="match status" value="1"/>
</dbReference>
<comment type="caution">
    <text evidence="14">The sequence shown here is derived from an EMBL/GenBank/DDBJ whole genome shotgun (WGS) entry which is preliminary data.</text>
</comment>
<protein>
    <recommendedName>
        <fullName evidence="8">Acyl-[acyl-carrier-protein] dehydrogenase MbtN</fullName>
    </recommendedName>
    <alternativeName>
        <fullName evidence="9">Mycobactin synthase protein N</fullName>
    </alternativeName>
</protein>
<dbReference type="GO" id="GO:0033539">
    <property type="term" value="P:fatty acid beta-oxidation using acyl-CoA dehydrogenase"/>
    <property type="evidence" value="ECO:0007669"/>
    <property type="project" value="TreeGrafter"/>
</dbReference>
<dbReference type="Pfam" id="PF02771">
    <property type="entry name" value="Acyl-CoA_dh_N"/>
    <property type="match status" value="1"/>
</dbReference>
<dbReference type="InterPro" id="IPR009075">
    <property type="entry name" value="AcylCo_DH/oxidase_C"/>
</dbReference>
<evidence type="ECO:0000256" key="10">
    <source>
        <dbReference type="RuleBase" id="RU362125"/>
    </source>
</evidence>
<evidence type="ECO:0000259" key="12">
    <source>
        <dbReference type="Pfam" id="PF02770"/>
    </source>
</evidence>
<evidence type="ECO:0000256" key="7">
    <source>
        <dbReference type="ARBA" id="ARBA00037085"/>
    </source>
</evidence>
<dbReference type="InterPro" id="IPR046373">
    <property type="entry name" value="Acyl-CoA_Oxase/DH_mid-dom_sf"/>
</dbReference>
<evidence type="ECO:0000256" key="3">
    <source>
        <dbReference type="ARBA" id="ARBA00009347"/>
    </source>
</evidence>
<dbReference type="InterPro" id="IPR050741">
    <property type="entry name" value="Acyl-CoA_dehydrogenase"/>
</dbReference>
<name>A0A4Y8ZLB5_9SPHN</name>
<dbReference type="PANTHER" id="PTHR48083">
    <property type="entry name" value="MEDIUM-CHAIN SPECIFIC ACYL-COA DEHYDROGENASE, MITOCHONDRIAL-RELATED"/>
    <property type="match status" value="1"/>
</dbReference>
<dbReference type="InterPro" id="IPR006091">
    <property type="entry name" value="Acyl-CoA_Oxase/DH_mid-dom"/>
</dbReference>
<dbReference type="GO" id="GO:0003995">
    <property type="term" value="F:acyl-CoA dehydrogenase activity"/>
    <property type="evidence" value="ECO:0007669"/>
    <property type="project" value="InterPro"/>
</dbReference>
<evidence type="ECO:0000256" key="9">
    <source>
        <dbReference type="ARBA" id="ARBA00042660"/>
    </source>
</evidence>
<dbReference type="InterPro" id="IPR009100">
    <property type="entry name" value="AcylCoA_DH/oxidase_NM_dom_sf"/>
</dbReference>
<dbReference type="PROSITE" id="PS00072">
    <property type="entry name" value="ACYL_COA_DH_1"/>
    <property type="match status" value="1"/>
</dbReference>
<dbReference type="AlphaFoldDB" id="A0A4Y8ZLB5"/>
<dbReference type="GO" id="GO:0050660">
    <property type="term" value="F:flavin adenine dinucleotide binding"/>
    <property type="evidence" value="ECO:0007669"/>
    <property type="project" value="InterPro"/>
</dbReference>
<evidence type="ECO:0000313" key="15">
    <source>
        <dbReference type="Proteomes" id="UP000298213"/>
    </source>
</evidence>
<accession>A0A4Y8ZLB5</accession>
<dbReference type="RefSeq" id="WP_135089842.1">
    <property type="nucleotide sequence ID" value="NZ_SPDV01000052.1"/>
</dbReference>
<reference evidence="14 15" key="1">
    <citation type="submission" date="2019-03" db="EMBL/GenBank/DDBJ databases">
        <title>Genome sequence of Sphingomonas sp. 17J27-24.</title>
        <authorList>
            <person name="Kim M."/>
            <person name="Maeng S."/>
            <person name="Sathiyaraj S."/>
        </authorList>
    </citation>
    <scope>NUCLEOTIDE SEQUENCE [LARGE SCALE GENOMIC DNA]</scope>
    <source>
        <strain evidence="14 15">17J27-24</strain>
    </source>
</reference>
<keyword evidence="15" id="KW-1185">Reference proteome</keyword>
<dbReference type="FunFam" id="1.10.540.10:FF:000009">
    <property type="entry name" value="Probable acyl-CoA dehydrogenase"/>
    <property type="match status" value="1"/>
</dbReference>
<dbReference type="SUPFAM" id="SSF56645">
    <property type="entry name" value="Acyl-CoA dehydrogenase NM domain-like"/>
    <property type="match status" value="1"/>
</dbReference>
<dbReference type="Proteomes" id="UP000298213">
    <property type="component" value="Unassembled WGS sequence"/>
</dbReference>
<comment type="function">
    <text evidence="7">Catalyzes the dehydrogenation at the alpha-beta position of ACP-bound acyl chains. This results in the introduction of a double bond in the lipidic chain, which is further transferred to the epsilon-amino group of lysine residue in the mycobactin core by MbtK.</text>
</comment>
<feature type="domain" description="Acyl-CoA oxidase/dehydrogenase middle" evidence="12">
    <location>
        <begin position="125"/>
        <end position="219"/>
    </location>
</feature>
<dbReference type="PANTHER" id="PTHR48083:SF20">
    <property type="entry name" value="LONG-CHAIN SPECIFIC ACYL-COA DEHYDROGENASE, MITOCHONDRIAL"/>
    <property type="match status" value="1"/>
</dbReference>
<keyword evidence="5 10" id="KW-0274">FAD</keyword>
<comment type="similarity">
    <text evidence="3 10">Belongs to the acyl-CoA dehydrogenase family.</text>
</comment>
<evidence type="ECO:0000256" key="5">
    <source>
        <dbReference type="ARBA" id="ARBA00022827"/>
    </source>
</evidence>
<evidence type="ECO:0000256" key="2">
    <source>
        <dbReference type="ARBA" id="ARBA00005102"/>
    </source>
</evidence>
<feature type="domain" description="Acyl-CoA dehydrogenase/oxidase C-terminal" evidence="11">
    <location>
        <begin position="232"/>
        <end position="380"/>
    </location>
</feature>
<evidence type="ECO:0000256" key="6">
    <source>
        <dbReference type="ARBA" id="ARBA00023002"/>
    </source>
</evidence>
<evidence type="ECO:0000256" key="1">
    <source>
        <dbReference type="ARBA" id="ARBA00001974"/>
    </source>
</evidence>
<gene>
    <name evidence="14" type="ORF">E2493_18400</name>
</gene>
<keyword evidence="4 10" id="KW-0285">Flavoprotein</keyword>
<dbReference type="InterPro" id="IPR037069">
    <property type="entry name" value="AcylCoA_DH/ox_N_sf"/>
</dbReference>
<dbReference type="FunFam" id="1.20.140.10:FF:000001">
    <property type="entry name" value="Acyl-CoA dehydrogenase"/>
    <property type="match status" value="1"/>
</dbReference>
<dbReference type="InterPro" id="IPR006089">
    <property type="entry name" value="Acyl-CoA_DH_CS"/>
</dbReference>
<proteinExistence type="inferred from homology"/>
<dbReference type="Pfam" id="PF00441">
    <property type="entry name" value="Acyl-CoA_dh_1"/>
    <property type="match status" value="1"/>
</dbReference>
<evidence type="ECO:0000256" key="4">
    <source>
        <dbReference type="ARBA" id="ARBA00022630"/>
    </source>
</evidence>
<dbReference type="Gene3D" id="1.10.540.10">
    <property type="entry name" value="Acyl-CoA dehydrogenase/oxidase, N-terminal domain"/>
    <property type="match status" value="1"/>
</dbReference>
<keyword evidence="6 10" id="KW-0560">Oxidoreductase</keyword>
<feature type="domain" description="Acyl-CoA dehydrogenase/oxidase N-terminal" evidence="13">
    <location>
        <begin position="11"/>
        <end position="121"/>
    </location>
</feature>